<evidence type="ECO:0000256" key="12">
    <source>
        <dbReference type="ARBA" id="ARBA00023211"/>
    </source>
</evidence>
<dbReference type="InterPro" id="IPR020561">
    <property type="entry name" value="PRibGlycinamid_synth_ATP-grasp"/>
</dbReference>
<feature type="compositionally biased region" description="Basic and acidic residues" evidence="19">
    <location>
        <begin position="213"/>
        <end position="223"/>
    </location>
</feature>
<dbReference type="InterPro" id="IPR037123">
    <property type="entry name" value="PRibGlycinamide_synth_C_sf"/>
</dbReference>
<evidence type="ECO:0000256" key="16">
    <source>
        <dbReference type="ARBA" id="ARBA00079592"/>
    </source>
</evidence>
<dbReference type="Gene3D" id="3.30.1490.20">
    <property type="entry name" value="ATP-grasp fold, A domain"/>
    <property type="match status" value="1"/>
</dbReference>
<dbReference type="GO" id="GO:0004637">
    <property type="term" value="F:phosphoribosylamine-glycine ligase activity"/>
    <property type="evidence" value="ECO:0007669"/>
    <property type="project" value="UniProtKB-UniRule"/>
</dbReference>
<comment type="cofactor">
    <cofactor evidence="2">
        <name>Mg(2+)</name>
        <dbReference type="ChEBI" id="CHEBI:18420"/>
    </cofactor>
</comment>
<keyword evidence="8 18" id="KW-0547">Nucleotide-binding</keyword>
<evidence type="ECO:0000256" key="3">
    <source>
        <dbReference type="ARBA" id="ARBA00005174"/>
    </source>
</evidence>
<dbReference type="SUPFAM" id="SSF52440">
    <property type="entry name" value="PreATP-grasp domain"/>
    <property type="match status" value="1"/>
</dbReference>
<dbReference type="InterPro" id="IPR020559">
    <property type="entry name" value="PRibGlycinamide_synth_CS"/>
</dbReference>
<evidence type="ECO:0000256" key="13">
    <source>
        <dbReference type="ARBA" id="ARBA00038345"/>
    </source>
</evidence>
<comment type="cofactor">
    <cofactor evidence="1">
        <name>Mn(2+)</name>
        <dbReference type="ChEBI" id="CHEBI:29035"/>
    </cofactor>
</comment>
<evidence type="ECO:0000256" key="9">
    <source>
        <dbReference type="ARBA" id="ARBA00022755"/>
    </source>
</evidence>
<dbReference type="EC" id="6.3.4.13" evidence="4 17"/>
<evidence type="ECO:0000256" key="7">
    <source>
        <dbReference type="ARBA" id="ARBA00022723"/>
    </source>
</evidence>
<dbReference type="PROSITE" id="PS50975">
    <property type="entry name" value="ATP_GRASP"/>
    <property type="match status" value="1"/>
</dbReference>
<protein>
    <recommendedName>
        <fullName evidence="5 17">Phosphoribosylamine--glycine ligase</fullName>
        <ecNumber evidence="4 17">6.3.4.13</ecNumber>
    </recommendedName>
    <alternativeName>
        <fullName evidence="16 17">GARS</fullName>
    </alternativeName>
    <alternativeName>
        <fullName evidence="14 17">Glycinamide ribonucleotide synthetase</fullName>
    </alternativeName>
    <alternativeName>
        <fullName evidence="15 17">Phosphoribosylglycinamide synthetase</fullName>
    </alternativeName>
</protein>
<dbReference type="SUPFAM" id="SSF56059">
    <property type="entry name" value="Glutathione synthetase ATP-binding domain-like"/>
    <property type="match status" value="1"/>
</dbReference>
<evidence type="ECO:0000256" key="15">
    <source>
        <dbReference type="ARBA" id="ARBA00042864"/>
    </source>
</evidence>
<dbReference type="NCBIfam" id="TIGR00877">
    <property type="entry name" value="purD"/>
    <property type="match status" value="1"/>
</dbReference>
<dbReference type="Pfam" id="PF01071">
    <property type="entry name" value="GARS_A"/>
    <property type="match status" value="1"/>
</dbReference>
<dbReference type="Gene3D" id="3.90.600.10">
    <property type="entry name" value="Phosphoribosylglycinamide synthetase, C-terminal domain"/>
    <property type="match status" value="1"/>
</dbReference>
<proteinExistence type="inferred from homology"/>
<dbReference type="InterPro" id="IPR011054">
    <property type="entry name" value="Rudment_hybrid_motif"/>
</dbReference>
<comment type="similarity">
    <text evidence="13 17">Belongs to the GARS family.</text>
</comment>
<dbReference type="AlphaFoldDB" id="A0A7X5U7H6"/>
<dbReference type="Gene3D" id="3.40.50.20">
    <property type="match status" value="1"/>
</dbReference>
<evidence type="ECO:0000313" key="21">
    <source>
        <dbReference type="EMBL" id="NII05185.1"/>
    </source>
</evidence>
<dbReference type="GO" id="GO:0005524">
    <property type="term" value="F:ATP binding"/>
    <property type="evidence" value="ECO:0007669"/>
    <property type="project" value="UniProtKB-UniRule"/>
</dbReference>
<evidence type="ECO:0000256" key="5">
    <source>
        <dbReference type="ARBA" id="ARBA00020605"/>
    </source>
</evidence>
<dbReference type="HAMAP" id="MF_00138">
    <property type="entry name" value="GARS"/>
    <property type="match status" value="1"/>
</dbReference>
<evidence type="ECO:0000256" key="2">
    <source>
        <dbReference type="ARBA" id="ARBA00001946"/>
    </source>
</evidence>
<feature type="region of interest" description="Disordered" evidence="19">
    <location>
        <begin position="209"/>
        <end position="236"/>
    </location>
</feature>
<evidence type="ECO:0000256" key="6">
    <source>
        <dbReference type="ARBA" id="ARBA00022598"/>
    </source>
</evidence>
<dbReference type="Pfam" id="PF02844">
    <property type="entry name" value="GARS_N"/>
    <property type="match status" value="1"/>
</dbReference>
<comment type="caution">
    <text evidence="21">The sequence shown here is derived from an EMBL/GenBank/DDBJ whole genome shotgun (WGS) entry which is preliminary data.</text>
</comment>
<dbReference type="SMART" id="SM01210">
    <property type="entry name" value="GARS_C"/>
    <property type="match status" value="1"/>
</dbReference>
<evidence type="ECO:0000313" key="22">
    <source>
        <dbReference type="Proteomes" id="UP000490980"/>
    </source>
</evidence>
<dbReference type="FunFam" id="3.30.1490.20:FF:000006">
    <property type="entry name" value="phosphoribosylamine--glycine ligase, chloroplastic-like"/>
    <property type="match status" value="1"/>
</dbReference>
<dbReference type="GO" id="GO:0009113">
    <property type="term" value="P:purine nucleobase biosynthetic process"/>
    <property type="evidence" value="ECO:0007669"/>
    <property type="project" value="InterPro"/>
</dbReference>
<keyword evidence="10 18" id="KW-0067">ATP-binding</keyword>
<dbReference type="SMART" id="SM01209">
    <property type="entry name" value="GARS_A"/>
    <property type="match status" value="1"/>
</dbReference>
<dbReference type="GO" id="GO:0006189">
    <property type="term" value="P:'de novo' IMP biosynthetic process"/>
    <property type="evidence" value="ECO:0007669"/>
    <property type="project" value="UniProtKB-UniRule"/>
</dbReference>
<dbReference type="InterPro" id="IPR020560">
    <property type="entry name" value="PRibGlycinamide_synth_C-dom"/>
</dbReference>
<dbReference type="Proteomes" id="UP000490980">
    <property type="component" value="Unassembled WGS sequence"/>
</dbReference>
<name>A0A7X5U7H6_9GAMM</name>
<comment type="pathway">
    <text evidence="3 17">Purine metabolism; IMP biosynthesis via de novo pathway; N(1)-(5-phospho-D-ribosyl)glycinamide from 5-phospho-alpha-D-ribose 1-diphosphate: step 2/2.</text>
</comment>
<evidence type="ECO:0000256" key="1">
    <source>
        <dbReference type="ARBA" id="ARBA00001936"/>
    </source>
</evidence>
<comment type="catalytic activity">
    <reaction evidence="17">
        <text>5-phospho-beta-D-ribosylamine + glycine + ATP = N(1)-(5-phospho-beta-D-ribosyl)glycinamide + ADP + phosphate + H(+)</text>
        <dbReference type="Rhea" id="RHEA:17453"/>
        <dbReference type="ChEBI" id="CHEBI:15378"/>
        <dbReference type="ChEBI" id="CHEBI:30616"/>
        <dbReference type="ChEBI" id="CHEBI:43474"/>
        <dbReference type="ChEBI" id="CHEBI:57305"/>
        <dbReference type="ChEBI" id="CHEBI:58681"/>
        <dbReference type="ChEBI" id="CHEBI:143788"/>
        <dbReference type="ChEBI" id="CHEBI:456216"/>
        <dbReference type="EC" id="6.3.4.13"/>
    </reaction>
</comment>
<keyword evidence="7" id="KW-0479">Metal-binding</keyword>
<evidence type="ECO:0000256" key="4">
    <source>
        <dbReference type="ARBA" id="ARBA00013255"/>
    </source>
</evidence>
<evidence type="ECO:0000259" key="20">
    <source>
        <dbReference type="PROSITE" id="PS50975"/>
    </source>
</evidence>
<evidence type="ECO:0000256" key="17">
    <source>
        <dbReference type="HAMAP-Rule" id="MF_00138"/>
    </source>
</evidence>
<dbReference type="InterPro" id="IPR020562">
    <property type="entry name" value="PRibGlycinamide_synth_N"/>
</dbReference>
<evidence type="ECO:0000256" key="10">
    <source>
        <dbReference type="ARBA" id="ARBA00022840"/>
    </source>
</evidence>
<dbReference type="RefSeq" id="WP_166946108.1">
    <property type="nucleotide sequence ID" value="NZ_JAARLZ010000001.1"/>
</dbReference>
<dbReference type="FunFam" id="3.40.50.20:FF:000006">
    <property type="entry name" value="Phosphoribosylamine--glycine ligase, chloroplastic"/>
    <property type="match status" value="1"/>
</dbReference>
<dbReference type="InterPro" id="IPR000115">
    <property type="entry name" value="PRibGlycinamide_synth"/>
</dbReference>
<accession>A0A7X5U7H6</accession>
<keyword evidence="11" id="KW-0460">Magnesium</keyword>
<keyword evidence="22" id="KW-1185">Reference proteome</keyword>
<organism evidence="21 22">
    <name type="scientific">Luteibacter anthropi</name>
    <dbReference type="NCBI Taxonomy" id="564369"/>
    <lineage>
        <taxon>Bacteria</taxon>
        <taxon>Pseudomonadati</taxon>
        <taxon>Pseudomonadota</taxon>
        <taxon>Gammaproteobacteria</taxon>
        <taxon>Lysobacterales</taxon>
        <taxon>Rhodanobacteraceae</taxon>
        <taxon>Luteibacter</taxon>
    </lineage>
</organism>
<dbReference type="EMBL" id="JAARLZ010000001">
    <property type="protein sequence ID" value="NII05185.1"/>
    <property type="molecule type" value="Genomic_DNA"/>
</dbReference>
<dbReference type="PROSITE" id="PS00184">
    <property type="entry name" value="GARS"/>
    <property type="match status" value="1"/>
</dbReference>
<dbReference type="Pfam" id="PF02843">
    <property type="entry name" value="GARS_C"/>
    <property type="match status" value="1"/>
</dbReference>
<dbReference type="FunFam" id="3.30.470.20:FF:000031">
    <property type="entry name" value="Phosphoribosylamine--glycine ligase"/>
    <property type="match status" value="1"/>
</dbReference>
<feature type="domain" description="ATP-grasp" evidence="20">
    <location>
        <begin position="109"/>
        <end position="316"/>
    </location>
</feature>
<evidence type="ECO:0000256" key="14">
    <source>
        <dbReference type="ARBA" id="ARBA00042242"/>
    </source>
</evidence>
<gene>
    <name evidence="17 21" type="primary">purD</name>
    <name evidence="21" type="ORF">HBF25_02150</name>
</gene>
<dbReference type="InterPro" id="IPR011761">
    <property type="entry name" value="ATP-grasp"/>
</dbReference>
<dbReference type="SUPFAM" id="SSF51246">
    <property type="entry name" value="Rudiment single hybrid motif"/>
    <property type="match status" value="1"/>
</dbReference>
<keyword evidence="6 17" id="KW-0436">Ligase</keyword>
<dbReference type="UniPathway" id="UPA00074">
    <property type="reaction ID" value="UER00125"/>
</dbReference>
<dbReference type="Gene3D" id="3.30.470.20">
    <property type="entry name" value="ATP-grasp fold, B domain"/>
    <property type="match status" value="1"/>
</dbReference>
<dbReference type="FunFam" id="3.90.600.10:FF:000001">
    <property type="entry name" value="Trifunctional purine biosynthetic protein adenosine-3"/>
    <property type="match status" value="1"/>
</dbReference>
<keyword evidence="12" id="KW-0464">Manganese</keyword>
<evidence type="ECO:0000256" key="11">
    <source>
        <dbReference type="ARBA" id="ARBA00022842"/>
    </source>
</evidence>
<keyword evidence="9 17" id="KW-0658">Purine biosynthesis</keyword>
<dbReference type="PANTHER" id="PTHR43472:SF1">
    <property type="entry name" value="PHOSPHORIBOSYLAMINE--GLYCINE LIGASE, CHLOROPLASTIC"/>
    <property type="match status" value="1"/>
</dbReference>
<reference evidence="21 22" key="1">
    <citation type="submission" date="2020-03" db="EMBL/GenBank/DDBJ databases">
        <authorList>
            <person name="Lai Q."/>
        </authorList>
    </citation>
    <scope>NUCLEOTIDE SEQUENCE [LARGE SCALE GENOMIC DNA]</scope>
    <source>
        <strain evidence="21 22">CCUG 25036</strain>
    </source>
</reference>
<evidence type="ECO:0000256" key="18">
    <source>
        <dbReference type="PROSITE-ProRule" id="PRU00409"/>
    </source>
</evidence>
<dbReference type="PANTHER" id="PTHR43472">
    <property type="entry name" value="PHOSPHORIBOSYLAMINE--GLYCINE LIGASE"/>
    <property type="match status" value="1"/>
</dbReference>
<dbReference type="InterPro" id="IPR016185">
    <property type="entry name" value="PreATP-grasp_dom_sf"/>
</dbReference>
<evidence type="ECO:0000256" key="8">
    <source>
        <dbReference type="ARBA" id="ARBA00022741"/>
    </source>
</evidence>
<sequence>MKVLVIGSGGREHALAWKIAQSSRVEEVIVAPGNAGTAIESKLRNAAVVVTDIDGLVALAKAEGVGLTIVGPEVPLVAGVVDRFTAEGLRCFGPRAAAAQLEGSKAFAKDFLARHRIPTAHYAVFTELAPALAHVRETGAPIVIKADGLAAGKGVVVAMTLPEAEAALQDMLGEKAFGDASSRVVIEEFLDGEEASYIVIADGKRALPMATSQDHKRRDDGDKGPNTGGMGAYSPAPVVTDEVSARVMREIIEPTLAGMAADGAPFTGFLYAGLMIDKSGAPKVIEFNVRFGDPETQPIMLRLQSDLVDLVEAALDGDIGRVDAIWDERPSLGVVLAAGGYPGKVRTGDVITGADGDFGTDVKVFHAGTATDSEGRPVTAGGRVLTVCALGATIAQARENAYEAVERIHFTGAFHRRDIAYRALERSNADITARS</sequence>
<evidence type="ECO:0000256" key="19">
    <source>
        <dbReference type="SAM" id="MobiDB-lite"/>
    </source>
</evidence>
<dbReference type="InterPro" id="IPR013815">
    <property type="entry name" value="ATP_grasp_subdomain_1"/>
</dbReference>
<dbReference type="GO" id="GO:0046872">
    <property type="term" value="F:metal ion binding"/>
    <property type="evidence" value="ECO:0007669"/>
    <property type="project" value="UniProtKB-KW"/>
</dbReference>